<sequence>MPKERTSRLACRAVIAVAALYALVLQAFLAGALVTVQPGLPHILCAPEAGAAPDAPAGTPAGHSHLDCCTAAHGAGVVTAPLPDSTLVAWPIRRSVGVTWRPEVPAPARAPPGVSASARAPPVL</sequence>
<feature type="region of interest" description="Disordered" evidence="1">
    <location>
        <begin position="103"/>
        <end position="124"/>
    </location>
</feature>
<gene>
    <name evidence="2" type="ORF">VP06_14080</name>
</gene>
<dbReference type="OrthoDB" id="8000848at2"/>
<dbReference type="AlphaFoldDB" id="A0A0J6V6D4"/>
<dbReference type="RefSeq" id="WP_048464395.1">
    <property type="nucleotide sequence ID" value="NZ_JBNTQU010000024.1"/>
</dbReference>
<dbReference type="Proteomes" id="UP000035929">
    <property type="component" value="Unassembled WGS sequence"/>
</dbReference>
<protein>
    <recommendedName>
        <fullName evidence="4">DUF2946 domain-containing protein</fullName>
    </recommendedName>
</protein>
<reference evidence="2 3" key="1">
    <citation type="submission" date="2015-03" db="EMBL/GenBank/DDBJ databases">
        <title>Genome sequencing of Methylobacterium aquaticum DSM16371 type strain.</title>
        <authorList>
            <person name="Chaudhry V."/>
            <person name="Patil P.B."/>
        </authorList>
    </citation>
    <scope>NUCLEOTIDE SEQUENCE [LARGE SCALE GENOMIC DNA]</scope>
    <source>
        <strain evidence="2 3">DSM 16371</strain>
    </source>
</reference>
<proteinExistence type="predicted"/>
<evidence type="ECO:0008006" key="4">
    <source>
        <dbReference type="Google" id="ProtNLM"/>
    </source>
</evidence>
<dbReference type="PATRIC" id="fig|270351.6.peg.206"/>
<evidence type="ECO:0000256" key="1">
    <source>
        <dbReference type="SAM" id="MobiDB-lite"/>
    </source>
</evidence>
<organism evidence="2 3">
    <name type="scientific">Methylobacterium aquaticum</name>
    <dbReference type="NCBI Taxonomy" id="270351"/>
    <lineage>
        <taxon>Bacteria</taxon>
        <taxon>Pseudomonadati</taxon>
        <taxon>Pseudomonadota</taxon>
        <taxon>Alphaproteobacteria</taxon>
        <taxon>Hyphomicrobiales</taxon>
        <taxon>Methylobacteriaceae</taxon>
        <taxon>Methylobacterium</taxon>
    </lineage>
</organism>
<comment type="caution">
    <text evidence="2">The sequence shown here is derived from an EMBL/GenBank/DDBJ whole genome shotgun (WGS) entry which is preliminary data.</text>
</comment>
<evidence type="ECO:0000313" key="2">
    <source>
        <dbReference type="EMBL" id="KMO34476.1"/>
    </source>
</evidence>
<accession>A0A0J6V6D4</accession>
<evidence type="ECO:0000313" key="3">
    <source>
        <dbReference type="Proteomes" id="UP000035929"/>
    </source>
</evidence>
<feature type="compositionally biased region" description="Low complexity" evidence="1">
    <location>
        <begin position="111"/>
        <end position="124"/>
    </location>
</feature>
<name>A0A0J6V6D4_9HYPH</name>
<dbReference type="EMBL" id="LABX01000103">
    <property type="protein sequence ID" value="KMO34476.1"/>
    <property type="molecule type" value="Genomic_DNA"/>
</dbReference>